<dbReference type="EMBL" id="UINC01057094">
    <property type="protein sequence ID" value="SVB77884.1"/>
    <property type="molecule type" value="Genomic_DNA"/>
</dbReference>
<sequence length="53" mass="5911">MDYRTIQPSIGSFNMPTNLVVSRDGDLFVIENFSCRGGTAAVARLRHVRPAWS</sequence>
<feature type="non-terminal residue" evidence="1">
    <location>
        <position position="53"/>
    </location>
</feature>
<name>A0A382GSR7_9ZZZZ</name>
<organism evidence="1">
    <name type="scientific">marine metagenome</name>
    <dbReference type="NCBI Taxonomy" id="408172"/>
    <lineage>
        <taxon>unclassified sequences</taxon>
        <taxon>metagenomes</taxon>
        <taxon>ecological metagenomes</taxon>
    </lineage>
</organism>
<protein>
    <submittedName>
        <fullName evidence="1">Uncharacterized protein</fullName>
    </submittedName>
</protein>
<dbReference type="AlphaFoldDB" id="A0A382GSR7"/>
<accession>A0A382GSR7</accession>
<reference evidence="1" key="1">
    <citation type="submission" date="2018-05" db="EMBL/GenBank/DDBJ databases">
        <authorList>
            <person name="Lanie J.A."/>
            <person name="Ng W.-L."/>
            <person name="Kazmierczak K.M."/>
            <person name="Andrzejewski T.M."/>
            <person name="Davidsen T.M."/>
            <person name="Wayne K.J."/>
            <person name="Tettelin H."/>
            <person name="Glass J.I."/>
            <person name="Rusch D."/>
            <person name="Podicherti R."/>
            <person name="Tsui H.-C.T."/>
            <person name="Winkler M.E."/>
        </authorList>
    </citation>
    <scope>NUCLEOTIDE SEQUENCE</scope>
</reference>
<proteinExistence type="predicted"/>
<gene>
    <name evidence="1" type="ORF">METZ01_LOCUS230738</name>
</gene>
<evidence type="ECO:0000313" key="1">
    <source>
        <dbReference type="EMBL" id="SVB77884.1"/>
    </source>
</evidence>